<dbReference type="Proteomes" id="UP001500683">
    <property type="component" value="Unassembled WGS sequence"/>
</dbReference>
<gene>
    <name evidence="2" type="ORF">GCM10022214_16000</name>
</gene>
<dbReference type="InterPro" id="IPR024344">
    <property type="entry name" value="MDMPI_metal-binding"/>
</dbReference>
<dbReference type="InterPro" id="IPR017520">
    <property type="entry name" value="CHP03086"/>
</dbReference>
<dbReference type="NCBIfam" id="TIGR03086">
    <property type="entry name" value="TIGR03086 family metal-binding protein"/>
    <property type="match status" value="1"/>
</dbReference>
<evidence type="ECO:0000259" key="1">
    <source>
        <dbReference type="Pfam" id="PF11716"/>
    </source>
</evidence>
<dbReference type="InterPro" id="IPR034660">
    <property type="entry name" value="DinB/YfiT-like"/>
</dbReference>
<proteinExistence type="predicted"/>
<dbReference type="NCBIfam" id="TIGR03083">
    <property type="entry name" value="maleylpyruvate isomerase family mycothiol-dependent enzyme"/>
    <property type="match status" value="1"/>
</dbReference>
<name>A0ABP7VAY5_9ACTN</name>
<evidence type="ECO:0000313" key="3">
    <source>
        <dbReference type="Proteomes" id="UP001500683"/>
    </source>
</evidence>
<accession>A0ABP7VAY5</accession>
<dbReference type="InterPro" id="IPR017517">
    <property type="entry name" value="Maleyloyr_isom"/>
</dbReference>
<dbReference type="EMBL" id="BAAAZG010000006">
    <property type="protein sequence ID" value="GAA4063345.1"/>
    <property type="molecule type" value="Genomic_DNA"/>
</dbReference>
<dbReference type="Gene3D" id="1.20.120.450">
    <property type="entry name" value="dinb family like domain"/>
    <property type="match status" value="1"/>
</dbReference>
<feature type="domain" description="Mycothiol-dependent maleylpyruvate isomerase metal-binding" evidence="1">
    <location>
        <begin position="8"/>
        <end position="130"/>
    </location>
</feature>
<dbReference type="SUPFAM" id="SSF109854">
    <property type="entry name" value="DinB/YfiT-like putative metalloenzymes"/>
    <property type="match status" value="1"/>
</dbReference>
<comment type="caution">
    <text evidence="2">The sequence shown here is derived from an EMBL/GenBank/DDBJ whole genome shotgun (WGS) entry which is preliminary data.</text>
</comment>
<sequence>MTAITDHFRHAVDDMTARVHGVGDDQWHRPTPCADWDVRELVNHVTVENLWVPPLLAGLAVADLGDVLAGDVLGADPVAAWDAAAHKAVDAFAAPSAADRTVHLSFGDVPGAEYAGELVADMVIHSWDVAHATGGDERLDPELVDVVAAWFAGNEEAYRSGGLIGPHLPTRPGADRQTRLLAAFGRQG</sequence>
<dbReference type="RefSeq" id="WP_344943039.1">
    <property type="nucleotide sequence ID" value="NZ_BAAAZG010000006.1"/>
</dbReference>
<keyword evidence="3" id="KW-1185">Reference proteome</keyword>
<protein>
    <submittedName>
        <fullName evidence="2">TIGR03086 family metal-binding protein</fullName>
    </submittedName>
</protein>
<organism evidence="2 3">
    <name type="scientific">Actinomadura miaoliensis</name>
    <dbReference type="NCBI Taxonomy" id="430685"/>
    <lineage>
        <taxon>Bacteria</taxon>
        <taxon>Bacillati</taxon>
        <taxon>Actinomycetota</taxon>
        <taxon>Actinomycetes</taxon>
        <taxon>Streptosporangiales</taxon>
        <taxon>Thermomonosporaceae</taxon>
        <taxon>Actinomadura</taxon>
    </lineage>
</organism>
<reference evidence="3" key="1">
    <citation type="journal article" date="2019" name="Int. J. Syst. Evol. Microbiol.">
        <title>The Global Catalogue of Microorganisms (GCM) 10K type strain sequencing project: providing services to taxonomists for standard genome sequencing and annotation.</title>
        <authorList>
            <consortium name="The Broad Institute Genomics Platform"/>
            <consortium name="The Broad Institute Genome Sequencing Center for Infectious Disease"/>
            <person name="Wu L."/>
            <person name="Ma J."/>
        </authorList>
    </citation>
    <scope>NUCLEOTIDE SEQUENCE [LARGE SCALE GENOMIC DNA]</scope>
    <source>
        <strain evidence="3">JCM 16702</strain>
    </source>
</reference>
<evidence type="ECO:0000313" key="2">
    <source>
        <dbReference type="EMBL" id="GAA4063345.1"/>
    </source>
</evidence>
<dbReference type="Pfam" id="PF11716">
    <property type="entry name" value="MDMPI_N"/>
    <property type="match status" value="1"/>
</dbReference>